<dbReference type="Gene3D" id="3.30.40.10">
    <property type="entry name" value="Zinc/RING finger domain, C3HC4 (zinc finger)"/>
    <property type="match status" value="1"/>
</dbReference>
<evidence type="ECO:0000256" key="4">
    <source>
        <dbReference type="ARBA" id="ARBA00012483"/>
    </source>
</evidence>
<evidence type="ECO:0000256" key="8">
    <source>
        <dbReference type="ARBA" id="ARBA00022771"/>
    </source>
</evidence>
<evidence type="ECO:0000256" key="13">
    <source>
        <dbReference type="PROSITE-ProRule" id="PRU00175"/>
    </source>
</evidence>
<evidence type="ECO:0000256" key="3">
    <source>
        <dbReference type="ARBA" id="ARBA00004906"/>
    </source>
</evidence>
<feature type="region of interest" description="Disordered" evidence="14">
    <location>
        <begin position="72"/>
        <end position="94"/>
    </location>
</feature>
<dbReference type="GO" id="GO:0016020">
    <property type="term" value="C:membrane"/>
    <property type="evidence" value="ECO:0007669"/>
    <property type="project" value="UniProtKB-SubCell"/>
</dbReference>
<evidence type="ECO:0000256" key="10">
    <source>
        <dbReference type="ARBA" id="ARBA00022833"/>
    </source>
</evidence>
<proteinExistence type="predicted"/>
<evidence type="ECO:0000259" key="16">
    <source>
        <dbReference type="PROSITE" id="PS50089"/>
    </source>
</evidence>
<keyword evidence="9" id="KW-0833">Ubl conjugation pathway</keyword>
<comment type="catalytic activity">
    <reaction evidence="1">
        <text>S-ubiquitinyl-[E2 ubiquitin-conjugating enzyme]-L-cysteine + [acceptor protein]-L-lysine = [E2 ubiquitin-conjugating enzyme]-L-cysteine + N(6)-ubiquitinyl-[acceptor protein]-L-lysine.</text>
        <dbReference type="EC" id="2.3.2.27"/>
    </reaction>
</comment>
<comment type="caution">
    <text evidence="17">The sequence shown here is derived from an EMBL/GenBank/DDBJ whole genome shotgun (WGS) entry which is preliminary data.</text>
</comment>
<evidence type="ECO:0000256" key="14">
    <source>
        <dbReference type="SAM" id="MobiDB-lite"/>
    </source>
</evidence>
<dbReference type="EC" id="2.3.2.27" evidence="4"/>
<evidence type="ECO:0000313" key="17">
    <source>
        <dbReference type="EMBL" id="KAJ1687216.1"/>
    </source>
</evidence>
<evidence type="ECO:0000256" key="12">
    <source>
        <dbReference type="ARBA" id="ARBA00023136"/>
    </source>
</evidence>
<evidence type="ECO:0000256" key="5">
    <source>
        <dbReference type="ARBA" id="ARBA00022679"/>
    </source>
</evidence>
<dbReference type="PROSITE" id="PS50089">
    <property type="entry name" value="ZF_RING_2"/>
    <property type="match status" value="1"/>
</dbReference>
<feature type="compositionally biased region" description="Polar residues" evidence="14">
    <location>
        <begin position="72"/>
        <end position="90"/>
    </location>
</feature>
<evidence type="ECO:0000256" key="15">
    <source>
        <dbReference type="SAM" id="Phobius"/>
    </source>
</evidence>
<evidence type="ECO:0000256" key="6">
    <source>
        <dbReference type="ARBA" id="ARBA00022692"/>
    </source>
</evidence>
<evidence type="ECO:0000256" key="9">
    <source>
        <dbReference type="ARBA" id="ARBA00022786"/>
    </source>
</evidence>
<dbReference type="GO" id="GO:0008270">
    <property type="term" value="F:zinc ion binding"/>
    <property type="evidence" value="ECO:0007669"/>
    <property type="project" value="UniProtKB-KW"/>
</dbReference>
<evidence type="ECO:0000256" key="7">
    <source>
        <dbReference type="ARBA" id="ARBA00022723"/>
    </source>
</evidence>
<keyword evidence="12 15" id="KW-0472">Membrane</keyword>
<evidence type="ECO:0000256" key="1">
    <source>
        <dbReference type="ARBA" id="ARBA00000900"/>
    </source>
</evidence>
<dbReference type="SUPFAM" id="SSF57850">
    <property type="entry name" value="RING/U-box"/>
    <property type="match status" value="1"/>
</dbReference>
<dbReference type="GO" id="GO:0061630">
    <property type="term" value="F:ubiquitin protein ligase activity"/>
    <property type="evidence" value="ECO:0007669"/>
    <property type="project" value="UniProtKB-EC"/>
</dbReference>
<evidence type="ECO:0000256" key="2">
    <source>
        <dbReference type="ARBA" id="ARBA00004167"/>
    </source>
</evidence>
<organism evidence="17 18">
    <name type="scientific">Rhynchospora breviuscula</name>
    <dbReference type="NCBI Taxonomy" id="2022672"/>
    <lineage>
        <taxon>Eukaryota</taxon>
        <taxon>Viridiplantae</taxon>
        <taxon>Streptophyta</taxon>
        <taxon>Embryophyta</taxon>
        <taxon>Tracheophyta</taxon>
        <taxon>Spermatophyta</taxon>
        <taxon>Magnoliopsida</taxon>
        <taxon>Liliopsida</taxon>
        <taxon>Poales</taxon>
        <taxon>Cyperaceae</taxon>
        <taxon>Cyperoideae</taxon>
        <taxon>Rhynchosporeae</taxon>
        <taxon>Rhynchospora</taxon>
    </lineage>
</organism>
<dbReference type="AlphaFoldDB" id="A0A9Q0C4K7"/>
<dbReference type="EMBL" id="JAMQYH010000005">
    <property type="protein sequence ID" value="KAJ1687216.1"/>
    <property type="molecule type" value="Genomic_DNA"/>
</dbReference>
<reference evidence="17" key="1">
    <citation type="journal article" date="2022" name="Cell">
        <title>Repeat-based holocentromeres influence genome architecture and karyotype evolution.</title>
        <authorList>
            <person name="Hofstatter P.G."/>
            <person name="Thangavel G."/>
            <person name="Lux T."/>
            <person name="Neumann P."/>
            <person name="Vondrak T."/>
            <person name="Novak P."/>
            <person name="Zhang M."/>
            <person name="Costa L."/>
            <person name="Castellani M."/>
            <person name="Scott A."/>
            <person name="Toegelov H."/>
            <person name="Fuchs J."/>
            <person name="Mata-Sucre Y."/>
            <person name="Dias Y."/>
            <person name="Vanzela A.L.L."/>
            <person name="Huettel B."/>
            <person name="Almeida C.C.S."/>
            <person name="Simkova H."/>
            <person name="Souza G."/>
            <person name="Pedrosa-Harand A."/>
            <person name="Macas J."/>
            <person name="Mayer K.F.X."/>
            <person name="Houben A."/>
            <person name="Marques A."/>
        </authorList>
    </citation>
    <scope>NUCLEOTIDE SEQUENCE</scope>
    <source>
        <strain evidence="17">RhyBre1mFocal</strain>
    </source>
</reference>
<feature type="region of interest" description="Disordered" evidence="14">
    <location>
        <begin position="1"/>
        <end position="23"/>
    </location>
</feature>
<comment type="pathway">
    <text evidence="3">Protein modification; protein ubiquitination.</text>
</comment>
<accession>A0A9Q0C4K7</accession>
<dbReference type="SMART" id="SM00184">
    <property type="entry name" value="RING"/>
    <property type="match status" value="1"/>
</dbReference>
<feature type="transmembrane region" description="Helical" evidence="15">
    <location>
        <begin position="34"/>
        <end position="55"/>
    </location>
</feature>
<dbReference type="InterPro" id="IPR001841">
    <property type="entry name" value="Znf_RING"/>
</dbReference>
<sequence>MDNGDPQTAIVPRATNSTHSSKGGHDLSIVEIEIILVVGMFLIVVFLIYIASLYAKRRRRLSIQSTIATAPSNQSTAATGSTTPDSNVTRTRSRGVDQSVIETFPLIGFAAVKIVRSSKRPLECAICLSEFVDDDILRLLPGCRHVFHTDCIEAWLENHVTCPVCRSNLTDPEVLAGKRLLSMNSELDDFDGSPHMSEHEPTGDINGPRMKQIRRAQSITNGWDRYMLALPEEVLKEIEATGKHRRMMSMQDYTFQGKASWRDGKLRAFFKSFSRNGRNREADHEMSTVTEGVEASVSTATSGRQLFEPSIHGETSETEPTMGEVYLTDLPVHERV</sequence>
<dbReference type="PANTHER" id="PTHR46913:SF1">
    <property type="entry name" value="RING-H2 FINGER PROTEIN ATL16"/>
    <property type="match status" value="1"/>
</dbReference>
<keyword evidence="11 15" id="KW-1133">Transmembrane helix</keyword>
<protein>
    <recommendedName>
        <fullName evidence="4">RING-type E3 ubiquitin transferase</fullName>
        <ecNumber evidence="4">2.3.2.27</ecNumber>
    </recommendedName>
</protein>
<dbReference type="OrthoDB" id="8062037at2759"/>
<keyword evidence="6 15" id="KW-0812">Transmembrane</keyword>
<dbReference type="GO" id="GO:0016567">
    <property type="term" value="P:protein ubiquitination"/>
    <property type="evidence" value="ECO:0007669"/>
    <property type="project" value="InterPro"/>
</dbReference>
<dbReference type="FunFam" id="3.30.40.10:FF:000187">
    <property type="entry name" value="E3 ubiquitin-protein ligase ATL6"/>
    <property type="match status" value="1"/>
</dbReference>
<feature type="domain" description="RING-type" evidence="16">
    <location>
        <begin position="124"/>
        <end position="166"/>
    </location>
</feature>
<keyword evidence="10" id="KW-0862">Zinc</keyword>
<dbReference type="InterPro" id="IPR013083">
    <property type="entry name" value="Znf_RING/FYVE/PHD"/>
</dbReference>
<evidence type="ECO:0000256" key="11">
    <source>
        <dbReference type="ARBA" id="ARBA00022989"/>
    </source>
</evidence>
<keyword evidence="7" id="KW-0479">Metal-binding</keyword>
<dbReference type="Pfam" id="PF13639">
    <property type="entry name" value="zf-RING_2"/>
    <property type="match status" value="1"/>
</dbReference>
<dbReference type="PANTHER" id="PTHR46913">
    <property type="entry name" value="RING-H2 FINGER PROTEIN ATL16"/>
    <property type="match status" value="1"/>
</dbReference>
<keyword evidence="18" id="KW-1185">Reference proteome</keyword>
<gene>
    <name evidence="17" type="ORF">LUZ63_018606</name>
</gene>
<dbReference type="InterPro" id="IPR044600">
    <property type="entry name" value="ATL1/ATL16-like"/>
</dbReference>
<dbReference type="CDD" id="cd16454">
    <property type="entry name" value="RING-H2_PA-TM-RING"/>
    <property type="match status" value="1"/>
</dbReference>
<dbReference type="Proteomes" id="UP001151287">
    <property type="component" value="Unassembled WGS sequence"/>
</dbReference>
<keyword evidence="5" id="KW-0808">Transferase</keyword>
<evidence type="ECO:0000313" key="18">
    <source>
        <dbReference type="Proteomes" id="UP001151287"/>
    </source>
</evidence>
<name>A0A9Q0C4K7_9POAL</name>
<keyword evidence="8 13" id="KW-0863">Zinc-finger</keyword>
<comment type="subcellular location">
    <subcellularLocation>
        <location evidence="2">Membrane</location>
        <topology evidence="2">Single-pass membrane protein</topology>
    </subcellularLocation>
</comment>